<dbReference type="EMBL" id="FQNC01000020">
    <property type="protein sequence ID" value="SGY25524.1"/>
    <property type="molecule type" value="Genomic_DNA"/>
</dbReference>
<keyword evidence="2" id="KW-1185">Reference proteome</keyword>
<reference evidence="1 2" key="1">
    <citation type="submission" date="2016-11" db="EMBL/GenBank/DDBJ databases">
        <authorList>
            <person name="Jaros S."/>
            <person name="Januszkiewicz K."/>
            <person name="Wedrychowicz H."/>
        </authorList>
    </citation>
    <scope>NUCLEOTIDE SEQUENCE [LARGE SCALE GENOMIC DNA]</scope>
</reference>
<evidence type="ECO:0000313" key="1">
    <source>
        <dbReference type="EMBL" id="SGY25524.1"/>
    </source>
</evidence>
<organism evidence="1 2">
    <name type="scientific">Microbotryum silenes-dioicae</name>
    <dbReference type="NCBI Taxonomy" id="796604"/>
    <lineage>
        <taxon>Eukaryota</taxon>
        <taxon>Fungi</taxon>
        <taxon>Dikarya</taxon>
        <taxon>Basidiomycota</taxon>
        <taxon>Pucciniomycotina</taxon>
        <taxon>Microbotryomycetes</taxon>
        <taxon>Microbotryales</taxon>
        <taxon>Microbotryaceae</taxon>
        <taxon>Microbotryum</taxon>
    </lineage>
</organism>
<gene>
    <name evidence="1" type="primary">BQ5605_C018g08633</name>
    <name evidence="1" type="ORF">BQ5605_C018G08633</name>
</gene>
<protein>
    <submittedName>
        <fullName evidence="1">BQ5605_C018g08633 protein</fullName>
    </submittedName>
</protein>
<evidence type="ECO:0000313" key="2">
    <source>
        <dbReference type="Proteomes" id="UP000249464"/>
    </source>
</evidence>
<dbReference type="Proteomes" id="UP000249464">
    <property type="component" value="Unassembled WGS sequence"/>
</dbReference>
<proteinExistence type="predicted"/>
<sequence length="159" mass="18125">MLCRFPKAAQDAVEKLVREERVFVFLLASAIDGARLTRSSWSDDSVNCRTLFLDKLENLDSGRIQLVVVFFLEFVEEQRSTVDGVVRPRQSAFLPDELLDGTLRRLVESRLIETRLTSWLGLKSRASRALVSLTSSSNFHPRSCTRTQPLESRSSPLYF</sequence>
<accession>A0A2X0LWM5</accession>
<dbReference type="AlphaFoldDB" id="A0A2X0LWM5"/>
<name>A0A2X0LWM5_9BASI</name>